<protein>
    <submittedName>
        <fullName evidence="2">Uncharacterized protein</fullName>
    </submittedName>
</protein>
<accession>A0AA35ZTE4</accession>
<proteinExistence type="predicted"/>
<evidence type="ECO:0000313" key="2">
    <source>
        <dbReference type="EMBL" id="CAI9298550.1"/>
    </source>
</evidence>
<evidence type="ECO:0000313" key="3">
    <source>
        <dbReference type="Proteomes" id="UP001177003"/>
    </source>
</evidence>
<dbReference type="Proteomes" id="UP001177003">
    <property type="component" value="Chromosome 8"/>
</dbReference>
<dbReference type="AlphaFoldDB" id="A0AA35ZTE4"/>
<organism evidence="2 3">
    <name type="scientific">Lactuca saligna</name>
    <name type="common">Willowleaf lettuce</name>
    <dbReference type="NCBI Taxonomy" id="75948"/>
    <lineage>
        <taxon>Eukaryota</taxon>
        <taxon>Viridiplantae</taxon>
        <taxon>Streptophyta</taxon>
        <taxon>Embryophyta</taxon>
        <taxon>Tracheophyta</taxon>
        <taxon>Spermatophyta</taxon>
        <taxon>Magnoliopsida</taxon>
        <taxon>eudicotyledons</taxon>
        <taxon>Gunneridae</taxon>
        <taxon>Pentapetalae</taxon>
        <taxon>asterids</taxon>
        <taxon>campanulids</taxon>
        <taxon>Asterales</taxon>
        <taxon>Asteraceae</taxon>
        <taxon>Cichorioideae</taxon>
        <taxon>Cichorieae</taxon>
        <taxon>Lactucinae</taxon>
        <taxon>Lactuca</taxon>
    </lineage>
</organism>
<name>A0AA35ZTE4_LACSI</name>
<dbReference type="EMBL" id="OX465084">
    <property type="protein sequence ID" value="CAI9298550.1"/>
    <property type="molecule type" value="Genomic_DNA"/>
</dbReference>
<feature type="region of interest" description="Disordered" evidence="1">
    <location>
        <begin position="65"/>
        <end position="87"/>
    </location>
</feature>
<reference evidence="2" key="1">
    <citation type="submission" date="2023-04" db="EMBL/GenBank/DDBJ databases">
        <authorList>
            <person name="Vijverberg K."/>
            <person name="Xiong W."/>
            <person name="Schranz E."/>
        </authorList>
    </citation>
    <scope>NUCLEOTIDE SEQUENCE</scope>
</reference>
<sequence length="132" mass="14209">MRSSRSFARCEGDESIGDVCNCLGFDKAKEPEKQRRCCGLSGAAMGRSAVEEGGRLKAVAVEHKEGAGHLGDDSSTGNERDQQENRIGKGVFLADEIQQEKVKDGIVLAGDSHRSFSFCGRRSRGTGRMTQG</sequence>
<keyword evidence="3" id="KW-1185">Reference proteome</keyword>
<evidence type="ECO:0000256" key="1">
    <source>
        <dbReference type="SAM" id="MobiDB-lite"/>
    </source>
</evidence>
<gene>
    <name evidence="2" type="ORF">LSALG_LOCUS37307</name>
</gene>